<evidence type="ECO:0000256" key="6">
    <source>
        <dbReference type="ARBA" id="ARBA00023136"/>
    </source>
</evidence>
<comment type="caution">
    <text evidence="9">The sequence shown here is derived from an EMBL/GenBank/DDBJ whole genome shotgun (WGS) entry which is preliminary data.</text>
</comment>
<feature type="transmembrane region" description="Helical" evidence="7">
    <location>
        <begin position="21"/>
        <end position="42"/>
    </location>
</feature>
<dbReference type="EMBL" id="MNCJ02000318">
    <property type="protein sequence ID" value="KAF5815121.1"/>
    <property type="molecule type" value="Genomic_DNA"/>
</dbReference>
<dbReference type="PANTHER" id="PTHR48017">
    <property type="entry name" value="OS05G0424000 PROTEIN-RELATED"/>
    <property type="match status" value="1"/>
</dbReference>
<dbReference type="Proteomes" id="UP000215914">
    <property type="component" value="Unassembled WGS sequence"/>
</dbReference>
<name>A0A9K3NWH8_HELAN</name>
<feature type="domain" description="Amino acid transporter transmembrane" evidence="8">
    <location>
        <begin position="17"/>
        <end position="479"/>
    </location>
</feature>
<comment type="subcellular location">
    <subcellularLocation>
        <location evidence="1">Membrane</location>
    </subcellularLocation>
</comment>
<dbReference type="AlphaFoldDB" id="A0A9K3NWH8"/>
<evidence type="ECO:0000256" key="7">
    <source>
        <dbReference type="SAM" id="Phobius"/>
    </source>
</evidence>
<dbReference type="GO" id="GO:0016020">
    <property type="term" value="C:membrane"/>
    <property type="evidence" value="ECO:0000318"/>
    <property type="project" value="GO_Central"/>
</dbReference>
<feature type="transmembrane region" description="Helical" evidence="7">
    <location>
        <begin position="48"/>
        <end position="70"/>
    </location>
</feature>
<keyword evidence="3 7" id="KW-0812">Transmembrane</keyword>
<feature type="transmembrane region" description="Helical" evidence="7">
    <location>
        <begin position="302"/>
        <end position="326"/>
    </location>
</feature>
<dbReference type="Gramene" id="mRNA:HanXRQr2_Chr03g0119551">
    <property type="protein sequence ID" value="mRNA:HanXRQr2_Chr03g0119551"/>
    <property type="gene ID" value="HanXRQr2_Chr03g0119551"/>
</dbReference>
<dbReference type="GO" id="GO:0003333">
    <property type="term" value="P:amino acid transmembrane transport"/>
    <property type="evidence" value="ECO:0000318"/>
    <property type="project" value="GO_Central"/>
</dbReference>
<organism evidence="9 10">
    <name type="scientific">Helianthus annuus</name>
    <name type="common">Common sunflower</name>
    <dbReference type="NCBI Taxonomy" id="4232"/>
    <lineage>
        <taxon>Eukaryota</taxon>
        <taxon>Viridiplantae</taxon>
        <taxon>Streptophyta</taxon>
        <taxon>Embryophyta</taxon>
        <taxon>Tracheophyta</taxon>
        <taxon>Spermatophyta</taxon>
        <taxon>Magnoliopsida</taxon>
        <taxon>eudicotyledons</taxon>
        <taxon>Gunneridae</taxon>
        <taxon>Pentapetalae</taxon>
        <taxon>asterids</taxon>
        <taxon>campanulids</taxon>
        <taxon>Asterales</taxon>
        <taxon>Asteraceae</taxon>
        <taxon>Asteroideae</taxon>
        <taxon>Heliantheae alliance</taxon>
        <taxon>Heliantheae</taxon>
        <taxon>Helianthus</taxon>
    </lineage>
</organism>
<accession>A0A9K3NWH8</accession>
<evidence type="ECO:0000313" key="9">
    <source>
        <dbReference type="EMBL" id="KAF5815121.1"/>
    </source>
</evidence>
<sequence length="483" mass="53331">MAVEQGSIIDDHDKTIRTGTVWTTVAHIITAVIGSGVLSLAWSTAQLGWIGGPLALFGFAVVTYVSACLLSDCYRSPDPVTGTRNRSYTDAVRVILGEKQAWICGLLQYVSFYGAAVAYVVTTSTCIRYAIQKANCYHKEGHDGDCEYGGNFHMLVFGVVQIFMSQIPDLHSMVFVSVVSATMSFSYSSIGLGLGFAQVIENGKIAGSVTGVPAVSVANKLWLTFQALGDIAFAYPFSLILLEIQDTVKSPPAENSSTKRASAIAMVLTAIFYLGCGCFGYAAFGNDTPGNLLTGFGFYEPYWLIAFANACILIYLLGGYQLYVLLDLKSISFICKYINNDQHNSFGFKQLYSQPVFASVERWLTQKFPDTEFLERFHELKLPLLPVFRFNMFRICFRTAYVATTTAIAMLFPFFNEILGVLGALNLWPLSIYFPVEMYIVQRKVKPWSRKWVVLEIFHGVLMVVSVVAFVGSVAGLIQAKMK</sequence>
<keyword evidence="6 7" id="KW-0472">Membrane</keyword>
<evidence type="ECO:0000256" key="5">
    <source>
        <dbReference type="ARBA" id="ARBA00022989"/>
    </source>
</evidence>
<keyword evidence="4" id="KW-0029">Amino-acid transport</keyword>
<feature type="transmembrane region" description="Helical" evidence="7">
    <location>
        <begin position="421"/>
        <end position="441"/>
    </location>
</feature>
<evidence type="ECO:0000259" key="8">
    <source>
        <dbReference type="Pfam" id="PF01490"/>
    </source>
</evidence>
<evidence type="ECO:0000256" key="2">
    <source>
        <dbReference type="ARBA" id="ARBA00022448"/>
    </source>
</evidence>
<feature type="transmembrane region" description="Helical" evidence="7">
    <location>
        <begin position="395"/>
        <end position="415"/>
    </location>
</feature>
<dbReference type="InterPro" id="IPR013057">
    <property type="entry name" value="AA_transpt_TM"/>
</dbReference>
<keyword evidence="5 7" id="KW-1133">Transmembrane helix</keyword>
<evidence type="ECO:0000256" key="3">
    <source>
        <dbReference type="ARBA" id="ARBA00022692"/>
    </source>
</evidence>
<feature type="transmembrane region" description="Helical" evidence="7">
    <location>
        <begin position="174"/>
        <end position="200"/>
    </location>
</feature>
<evidence type="ECO:0000256" key="1">
    <source>
        <dbReference type="ARBA" id="ARBA00004370"/>
    </source>
</evidence>
<keyword evidence="10" id="KW-1185">Reference proteome</keyword>
<feature type="transmembrane region" description="Helical" evidence="7">
    <location>
        <begin position="263"/>
        <end position="282"/>
    </location>
</feature>
<dbReference type="GO" id="GO:0015171">
    <property type="term" value="F:amino acid transmembrane transporter activity"/>
    <property type="evidence" value="ECO:0000318"/>
    <property type="project" value="GO_Central"/>
</dbReference>
<evidence type="ECO:0000313" key="10">
    <source>
        <dbReference type="Proteomes" id="UP000215914"/>
    </source>
</evidence>
<feature type="transmembrane region" description="Helical" evidence="7">
    <location>
        <begin position="453"/>
        <end position="478"/>
    </location>
</feature>
<evidence type="ECO:0000256" key="4">
    <source>
        <dbReference type="ARBA" id="ARBA00022970"/>
    </source>
</evidence>
<dbReference type="Pfam" id="PF01490">
    <property type="entry name" value="Aa_trans"/>
    <property type="match status" value="1"/>
</dbReference>
<gene>
    <name evidence="9" type="ORF">HanXRQr2_Chr03g0119551</name>
</gene>
<reference evidence="9" key="1">
    <citation type="journal article" date="2017" name="Nature">
        <title>The sunflower genome provides insights into oil metabolism, flowering and Asterid evolution.</title>
        <authorList>
            <person name="Badouin H."/>
            <person name="Gouzy J."/>
            <person name="Grassa C.J."/>
            <person name="Murat F."/>
            <person name="Staton S.E."/>
            <person name="Cottret L."/>
            <person name="Lelandais-Briere C."/>
            <person name="Owens G.L."/>
            <person name="Carrere S."/>
            <person name="Mayjonade B."/>
            <person name="Legrand L."/>
            <person name="Gill N."/>
            <person name="Kane N.C."/>
            <person name="Bowers J.E."/>
            <person name="Hubner S."/>
            <person name="Bellec A."/>
            <person name="Berard A."/>
            <person name="Berges H."/>
            <person name="Blanchet N."/>
            <person name="Boniface M.C."/>
            <person name="Brunel D."/>
            <person name="Catrice O."/>
            <person name="Chaidir N."/>
            <person name="Claudel C."/>
            <person name="Donnadieu C."/>
            <person name="Faraut T."/>
            <person name="Fievet G."/>
            <person name="Helmstetter N."/>
            <person name="King M."/>
            <person name="Knapp S.J."/>
            <person name="Lai Z."/>
            <person name="Le Paslier M.C."/>
            <person name="Lippi Y."/>
            <person name="Lorenzon L."/>
            <person name="Mandel J.R."/>
            <person name="Marage G."/>
            <person name="Marchand G."/>
            <person name="Marquand E."/>
            <person name="Bret-Mestries E."/>
            <person name="Morien E."/>
            <person name="Nambeesan S."/>
            <person name="Nguyen T."/>
            <person name="Pegot-Espagnet P."/>
            <person name="Pouilly N."/>
            <person name="Raftis F."/>
            <person name="Sallet E."/>
            <person name="Schiex T."/>
            <person name="Thomas J."/>
            <person name="Vandecasteele C."/>
            <person name="Vares D."/>
            <person name="Vear F."/>
            <person name="Vautrin S."/>
            <person name="Crespi M."/>
            <person name="Mangin B."/>
            <person name="Burke J.M."/>
            <person name="Salse J."/>
            <person name="Munos S."/>
            <person name="Vincourt P."/>
            <person name="Rieseberg L.H."/>
            <person name="Langlade N.B."/>
        </authorList>
    </citation>
    <scope>NUCLEOTIDE SEQUENCE</scope>
    <source>
        <tissue evidence="9">Leaves</tissue>
    </source>
</reference>
<protein>
    <submittedName>
        <fullName evidence="9">Amino acid transporter, transmembrane domain-containing protein</fullName>
    </submittedName>
</protein>
<proteinExistence type="predicted"/>
<keyword evidence="2" id="KW-0813">Transport</keyword>
<reference evidence="9" key="2">
    <citation type="submission" date="2020-06" db="EMBL/GenBank/DDBJ databases">
        <title>Helianthus annuus Genome sequencing and assembly Release 2.</title>
        <authorList>
            <person name="Gouzy J."/>
            <person name="Langlade N."/>
            <person name="Munos S."/>
        </authorList>
    </citation>
    <scope>NUCLEOTIDE SEQUENCE</scope>
    <source>
        <tissue evidence="9">Leaves</tissue>
    </source>
</reference>